<dbReference type="NCBIfam" id="NF033788">
    <property type="entry name" value="HTH_metalloreg"/>
    <property type="match status" value="1"/>
</dbReference>
<dbReference type="InterPro" id="IPR011991">
    <property type="entry name" value="ArsR-like_HTH"/>
</dbReference>
<dbReference type="CDD" id="cd00090">
    <property type="entry name" value="HTH_ARSR"/>
    <property type="match status" value="1"/>
</dbReference>
<name>A0ABS7J440_9SPHN</name>
<dbReference type="Proteomes" id="UP000755104">
    <property type="component" value="Unassembled WGS sequence"/>
</dbReference>
<feature type="domain" description="HTH arsR-type" evidence="1">
    <location>
        <begin position="1"/>
        <end position="102"/>
    </location>
</feature>
<dbReference type="PANTHER" id="PTHR38600">
    <property type="entry name" value="TRANSCRIPTIONAL REGULATORY PROTEIN"/>
    <property type="match status" value="1"/>
</dbReference>
<dbReference type="PROSITE" id="PS50987">
    <property type="entry name" value="HTH_ARSR_2"/>
    <property type="match status" value="1"/>
</dbReference>
<reference evidence="2 3" key="1">
    <citation type="submission" date="2021-08" db="EMBL/GenBank/DDBJ databases">
        <title>Comparative Genomics Analysis of the Genus Qipengyuania Reveals Extensive Genetic Diversity and Metabolic Versatility, Including the Description of Fifteen Novel Species.</title>
        <authorList>
            <person name="Liu Y."/>
        </authorList>
    </citation>
    <scope>NUCLEOTIDE SEQUENCE [LARGE SCALE GENOMIC DNA]</scope>
    <source>
        <strain evidence="2 3">6D47A</strain>
    </source>
</reference>
<dbReference type="SUPFAM" id="SSF46785">
    <property type="entry name" value="Winged helix' DNA-binding domain"/>
    <property type="match status" value="1"/>
</dbReference>
<organism evidence="2 3">
    <name type="scientific">Qipengyuania qiaonensis</name>
    <dbReference type="NCBI Taxonomy" id="2867240"/>
    <lineage>
        <taxon>Bacteria</taxon>
        <taxon>Pseudomonadati</taxon>
        <taxon>Pseudomonadota</taxon>
        <taxon>Alphaproteobacteria</taxon>
        <taxon>Sphingomonadales</taxon>
        <taxon>Erythrobacteraceae</taxon>
        <taxon>Qipengyuania</taxon>
    </lineage>
</organism>
<dbReference type="InterPro" id="IPR036388">
    <property type="entry name" value="WH-like_DNA-bd_sf"/>
</dbReference>
<keyword evidence="3" id="KW-1185">Reference proteome</keyword>
<proteinExistence type="predicted"/>
<dbReference type="PRINTS" id="PR00778">
    <property type="entry name" value="HTHARSR"/>
</dbReference>
<dbReference type="PANTHER" id="PTHR38600:SF2">
    <property type="entry name" value="SLL0088 PROTEIN"/>
    <property type="match status" value="1"/>
</dbReference>
<dbReference type="RefSeq" id="WP_221556857.1">
    <property type="nucleotide sequence ID" value="NZ_JAIGNO010000003.1"/>
</dbReference>
<accession>A0ABS7J440</accession>
<gene>
    <name evidence="2" type="ORF">K3174_06160</name>
</gene>
<evidence type="ECO:0000259" key="1">
    <source>
        <dbReference type="PROSITE" id="PS50987"/>
    </source>
</evidence>
<sequence>MLDETFRALADPTRRSIIDILAAGDRSVGELVDQFDFAQSGISRHLTVLERANLIVRRRAGQKRICSLAANPLEEADDWIRRYREHWGARLDRLEVHLAEDEG</sequence>
<protein>
    <submittedName>
        <fullName evidence="2">Metalloregulator ArsR/SmtB family transcription factor</fullName>
    </submittedName>
</protein>
<dbReference type="EMBL" id="JAIGNO010000003">
    <property type="protein sequence ID" value="MBX7482107.1"/>
    <property type="molecule type" value="Genomic_DNA"/>
</dbReference>
<dbReference type="Gene3D" id="1.10.10.10">
    <property type="entry name" value="Winged helix-like DNA-binding domain superfamily/Winged helix DNA-binding domain"/>
    <property type="match status" value="1"/>
</dbReference>
<dbReference type="InterPro" id="IPR001845">
    <property type="entry name" value="HTH_ArsR_DNA-bd_dom"/>
</dbReference>
<evidence type="ECO:0000313" key="2">
    <source>
        <dbReference type="EMBL" id="MBX7482107.1"/>
    </source>
</evidence>
<dbReference type="InterPro" id="IPR036390">
    <property type="entry name" value="WH_DNA-bd_sf"/>
</dbReference>
<evidence type="ECO:0000313" key="3">
    <source>
        <dbReference type="Proteomes" id="UP000755104"/>
    </source>
</evidence>
<dbReference type="Pfam" id="PF01022">
    <property type="entry name" value="HTH_5"/>
    <property type="match status" value="1"/>
</dbReference>
<comment type="caution">
    <text evidence="2">The sequence shown here is derived from an EMBL/GenBank/DDBJ whole genome shotgun (WGS) entry which is preliminary data.</text>
</comment>
<dbReference type="SMART" id="SM00418">
    <property type="entry name" value="HTH_ARSR"/>
    <property type="match status" value="1"/>
</dbReference>